<keyword evidence="1" id="KW-0732">Signal</keyword>
<dbReference type="RefSeq" id="XP_007928027.1">
    <property type="nucleotide sequence ID" value="XM_007929836.1"/>
</dbReference>
<dbReference type="STRING" id="383855.M2YSV2"/>
<dbReference type="AlphaFoldDB" id="M2YSV2"/>
<proteinExistence type="predicted"/>
<dbReference type="GeneID" id="19340419"/>
<dbReference type="VEuPathDB" id="FungiDB:MYCFIDRAFT_57949"/>
<dbReference type="InterPro" id="IPR000782">
    <property type="entry name" value="FAS1_domain"/>
</dbReference>
<dbReference type="Gene3D" id="2.30.180.10">
    <property type="entry name" value="FAS1 domain"/>
    <property type="match status" value="2"/>
</dbReference>
<dbReference type="eggNOG" id="KOG1437">
    <property type="taxonomic scope" value="Eukaryota"/>
</dbReference>
<evidence type="ECO:0000313" key="3">
    <source>
        <dbReference type="EMBL" id="EME80775.1"/>
    </source>
</evidence>
<dbReference type="PANTHER" id="PTHR10900">
    <property type="entry name" value="PERIOSTIN-RELATED"/>
    <property type="match status" value="1"/>
</dbReference>
<feature type="signal peptide" evidence="1">
    <location>
        <begin position="1"/>
        <end position="18"/>
    </location>
</feature>
<dbReference type="KEGG" id="pfj:MYCFIDRAFT_57949"/>
<protein>
    <recommendedName>
        <fullName evidence="2">FAS1 domain-containing protein</fullName>
    </recommendedName>
</protein>
<accession>M2YSV2</accession>
<sequence>MLLDNVVALLLSSVLASAQQDLVSTLNSQSDLKTIAAVFPKLPRVQEFIDGAYNVTMLLPTDSAIAAVPADSWEGKIFSAMDINGIAAILSLHVINGVYKSTDFQTTPKFVHSLLTDEEPVNDKAVAYVTGGQNVGLVLNGSTATCLSGYLSTSKVVQADIQATHGITIHKVDSVLRLPLNVSATGTNLGLTAAVAALNSTGLTNTADTTPDLTIFIPNNAAFAAIESTIAKATTDQVAGILAYHASAGKVLFSPDLSNATVPSLAPGLNLTVTVLPDGTVLVDNAKVVVPNVILENGVAHVIDSVLMPKVPGITAGGYGPPPTSGGNTTNSTKPVAYTGEAAGLSARFSATVTAGVVLLAIMLAL</sequence>
<gene>
    <name evidence="3" type="ORF">MYCFIDRAFT_57949</name>
</gene>
<evidence type="ECO:0000313" key="4">
    <source>
        <dbReference type="Proteomes" id="UP000016932"/>
    </source>
</evidence>
<dbReference type="PANTHER" id="PTHR10900:SF77">
    <property type="entry name" value="FI19380P1"/>
    <property type="match status" value="1"/>
</dbReference>
<reference evidence="3 4" key="1">
    <citation type="journal article" date="2012" name="PLoS Pathog.">
        <title>Diverse lifestyles and strategies of plant pathogenesis encoded in the genomes of eighteen Dothideomycetes fungi.</title>
        <authorList>
            <person name="Ohm R.A."/>
            <person name="Feau N."/>
            <person name="Henrissat B."/>
            <person name="Schoch C.L."/>
            <person name="Horwitz B.A."/>
            <person name="Barry K.W."/>
            <person name="Condon B.J."/>
            <person name="Copeland A.C."/>
            <person name="Dhillon B."/>
            <person name="Glaser F."/>
            <person name="Hesse C.N."/>
            <person name="Kosti I."/>
            <person name="LaButti K."/>
            <person name="Lindquist E.A."/>
            <person name="Lucas S."/>
            <person name="Salamov A.A."/>
            <person name="Bradshaw R.E."/>
            <person name="Ciuffetti L."/>
            <person name="Hamelin R.C."/>
            <person name="Kema G.H.J."/>
            <person name="Lawrence C."/>
            <person name="Scott J.A."/>
            <person name="Spatafora J.W."/>
            <person name="Turgeon B.G."/>
            <person name="de Wit P.J.G.M."/>
            <person name="Zhong S."/>
            <person name="Goodwin S.B."/>
            <person name="Grigoriev I.V."/>
        </authorList>
    </citation>
    <scope>NUCLEOTIDE SEQUENCE [LARGE SCALE GENOMIC DNA]</scope>
    <source>
        <strain evidence="3 4">CIRAD86</strain>
    </source>
</reference>
<feature type="domain" description="FAS1" evidence="2">
    <location>
        <begin position="178"/>
        <end position="307"/>
    </location>
</feature>
<dbReference type="Proteomes" id="UP000016932">
    <property type="component" value="Unassembled WGS sequence"/>
</dbReference>
<dbReference type="InterPro" id="IPR036378">
    <property type="entry name" value="FAS1_dom_sf"/>
</dbReference>
<evidence type="ECO:0000259" key="2">
    <source>
        <dbReference type="PROSITE" id="PS50213"/>
    </source>
</evidence>
<dbReference type="SUPFAM" id="SSF82153">
    <property type="entry name" value="FAS1 domain"/>
    <property type="match status" value="2"/>
</dbReference>
<organism evidence="3 4">
    <name type="scientific">Pseudocercospora fijiensis (strain CIRAD86)</name>
    <name type="common">Black leaf streak disease fungus</name>
    <name type="synonym">Mycosphaerella fijiensis</name>
    <dbReference type="NCBI Taxonomy" id="383855"/>
    <lineage>
        <taxon>Eukaryota</taxon>
        <taxon>Fungi</taxon>
        <taxon>Dikarya</taxon>
        <taxon>Ascomycota</taxon>
        <taxon>Pezizomycotina</taxon>
        <taxon>Dothideomycetes</taxon>
        <taxon>Dothideomycetidae</taxon>
        <taxon>Mycosphaerellales</taxon>
        <taxon>Mycosphaerellaceae</taxon>
        <taxon>Pseudocercospora</taxon>
    </lineage>
</organism>
<dbReference type="PROSITE" id="PS50213">
    <property type="entry name" value="FAS1"/>
    <property type="match status" value="2"/>
</dbReference>
<feature type="chain" id="PRO_5004029594" description="FAS1 domain-containing protein" evidence="1">
    <location>
        <begin position="19"/>
        <end position="366"/>
    </location>
</feature>
<dbReference type="SMART" id="SM00554">
    <property type="entry name" value="FAS1"/>
    <property type="match status" value="2"/>
</dbReference>
<dbReference type="Pfam" id="PF02469">
    <property type="entry name" value="Fasciclin"/>
    <property type="match status" value="2"/>
</dbReference>
<name>M2YSV2_PSEFD</name>
<dbReference type="OrthoDB" id="286301at2759"/>
<dbReference type="HOGENOM" id="CLU_031281_2_2_1"/>
<keyword evidence="4" id="KW-1185">Reference proteome</keyword>
<dbReference type="InterPro" id="IPR050904">
    <property type="entry name" value="Adhesion/Biosynth-related"/>
</dbReference>
<dbReference type="SMR" id="M2YSV2"/>
<dbReference type="EMBL" id="KB446560">
    <property type="protein sequence ID" value="EME80775.1"/>
    <property type="molecule type" value="Genomic_DNA"/>
</dbReference>
<feature type="domain" description="FAS1" evidence="2">
    <location>
        <begin position="19"/>
        <end position="176"/>
    </location>
</feature>
<evidence type="ECO:0000256" key="1">
    <source>
        <dbReference type="SAM" id="SignalP"/>
    </source>
</evidence>